<feature type="compositionally biased region" description="Low complexity" evidence="10">
    <location>
        <begin position="195"/>
        <end position="207"/>
    </location>
</feature>
<feature type="region of interest" description="Disordered" evidence="10">
    <location>
        <begin position="279"/>
        <end position="303"/>
    </location>
</feature>
<dbReference type="InterPro" id="IPR001628">
    <property type="entry name" value="Znf_hrmn_rcpt"/>
</dbReference>
<proteinExistence type="predicted"/>
<dbReference type="InterPro" id="IPR035500">
    <property type="entry name" value="NHR-like_dom_sf"/>
</dbReference>
<dbReference type="GO" id="GO:0008270">
    <property type="term" value="F:zinc ion binding"/>
    <property type="evidence" value="ECO:0007669"/>
    <property type="project" value="UniProtKB-KW"/>
</dbReference>
<dbReference type="GO" id="GO:0005634">
    <property type="term" value="C:nucleus"/>
    <property type="evidence" value="ECO:0007669"/>
    <property type="project" value="UniProtKB-SubCell"/>
</dbReference>
<protein>
    <submittedName>
        <fullName evidence="13">CSON009267 protein</fullName>
    </submittedName>
</protein>
<keyword evidence="6" id="KW-0238">DNA-binding</keyword>
<evidence type="ECO:0000256" key="7">
    <source>
        <dbReference type="ARBA" id="ARBA00023163"/>
    </source>
</evidence>
<reference evidence="13" key="1">
    <citation type="submission" date="2018-07" db="EMBL/GenBank/DDBJ databases">
        <authorList>
            <person name="Quirk P.G."/>
            <person name="Krulwich T.A."/>
        </authorList>
    </citation>
    <scope>NUCLEOTIDE SEQUENCE</scope>
</reference>
<dbReference type="FunFam" id="3.30.50.10:FF:000006">
    <property type="entry name" value="Nuclear receptor subfamily 5 group A member"/>
    <property type="match status" value="1"/>
</dbReference>
<feature type="compositionally biased region" description="Low complexity" evidence="10">
    <location>
        <begin position="725"/>
        <end position="739"/>
    </location>
</feature>
<dbReference type="PROSITE" id="PS51843">
    <property type="entry name" value="NR_LBD"/>
    <property type="match status" value="1"/>
</dbReference>
<feature type="compositionally biased region" description="Polar residues" evidence="10">
    <location>
        <begin position="66"/>
        <end position="110"/>
    </location>
</feature>
<keyword evidence="9" id="KW-0539">Nucleus</keyword>
<evidence type="ECO:0000256" key="4">
    <source>
        <dbReference type="ARBA" id="ARBA00022833"/>
    </source>
</evidence>
<dbReference type="SMART" id="SM00430">
    <property type="entry name" value="HOLI"/>
    <property type="match status" value="1"/>
</dbReference>
<evidence type="ECO:0000256" key="10">
    <source>
        <dbReference type="SAM" id="MobiDB-lite"/>
    </source>
</evidence>
<dbReference type="SUPFAM" id="SSF48508">
    <property type="entry name" value="Nuclear receptor ligand-binding domain"/>
    <property type="match status" value="1"/>
</dbReference>
<feature type="compositionally biased region" description="Polar residues" evidence="10">
    <location>
        <begin position="221"/>
        <end position="231"/>
    </location>
</feature>
<dbReference type="Pfam" id="PF00104">
    <property type="entry name" value="Hormone_recep"/>
    <property type="match status" value="1"/>
</dbReference>
<evidence type="ECO:0000256" key="6">
    <source>
        <dbReference type="ARBA" id="ARBA00023125"/>
    </source>
</evidence>
<gene>
    <name evidence="13" type="primary">CSON009267</name>
</gene>
<dbReference type="Gene3D" id="1.10.565.10">
    <property type="entry name" value="Retinoid X Receptor"/>
    <property type="match status" value="1"/>
</dbReference>
<evidence type="ECO:0000256" key="8">
    <source>
        <dbReference type="ARBA" id="ARBA00023170"/>
    </source>
</evidence>
<keyword evidence="8" id="KW-0675">Receptor</keyword>
<dbReference type="SMART" id="SM00399">
    <property type="entry name" value="ZnF_C4"/>
    <property type="match status" value="1"/>
</dbReference>
<keyword evidence="2" id="KW-0479">Metal-binding</keyword>
<feature type="compositionally biased region" description="Low complexity" evidence="10">
    <location>
        <begin position="327"/>
        <end position="354"/>
    </location>
</feature>
<dbReference type="InterPro" id="IPR000536">
    <property type="entry name" value="Nucl_hrmn_rcpt_lig-bd"/>
</dbReference>
<feature type="compositionally biased region" description="Polar residues" evidence="10">
    <location>
        <begin position="384"/>
        <end position="406"/>
    </location>
</feature>
<feature type="compositionally biased region" description="Low complexity" evidence="10">
    <location>
        <begin position="284"/>
        <end position="295"/>
    </location>
</feature>
<dbReference type="AlphaFoldDB" id="A0A336MXN8"/>
<feature type="compositionally biased region" description="Low complexity" evidence="10">
    <location>
        <begin position="519"/>
        <end position="536"/>
    </location>
</feature>
<feature type="region of interest" description="Disordered" evidence="10">
    <location>
        <begin position="593"/>
        <end position="620"/>
    </location>
</feature>
<dbReference type="InterPro" id="IPR050200">
    <property type="entry name" value="Nuclear_hormone_rcpt_NR3"/>
</dbReference>
<dbReference type="CDD" id="cd07168">
    <property type="entry name" value="NR_DBD_DHR4_like"/>
    <property type="match status" value="1"/>
</dbReference>
<dbReference type="CDD" id="cd06953">
    <property type="entry name" value="NR_LBD_DHR4_like"/>
    <property type="match status" value="1"/>
</dbReference>
<feature type="compositionally biased region" description="Polar residues" evidence="10">
    <location>
        <begin position="355"/>
        <end position="370"/>
    </location>
</feature>
<feature type="compositionally biased region" description="Low complexity" evidence="10">
    <location>
        <begin position="468"/>
        <end position="494"/>
    </location>
</feature>
<sequence length="1075" mass="120706">MHVKDSGIMTLSRGPYTELDKMSLFQDLKLKRRKVDSRCSSDGESVADTSTSSPDLIAPLSPKMCDQQTIHPPSTPESNQQPSSQSYDSEKSPTTNNKHGNGPTRDQISPDSPALRDEVQSTTPSIKHEDDYLMHRSSNIQSSVIRSVQDERPRSRSTSPSQTITSQSQGQQHLSQHQQHVTVLVSPTRIKSENNKNSNHVINNKNSPVSSNNGNDHHHISSLNNGTQNMRDSGIERNRLTPTSSSSNFLPMMMQGVQAGGQHIQIFPHPSQQILHKTLTQGHSSSNNSSNSNNNYPPSQHQLPFHMLTQNHQHRIKRERSPINNQSLNMQQQQQQQQQHQQQMQQNRQSPYNQSIQQQIQFHAMQNQQNKIKRERSPSHCLPTVSSASPTNLRQSPLPSSTQMSGGQAMHPSLRILPQSLDQVMLQRVKNEMPNSLMNLQNRMWANQARINGVKPEVIGGPLPPIRTNPSPQQSTSSGQSPQSSTTPPRATPTVIMGESCGVRTMVWGYESPVPSQMQSPTNSSGSQTSGTSNTNEEAAHLLLSLGQPTGPINPPAPRQPSTAWQGHPLNMERLWAGDYSQLPAGQQTHALNLSSQQQWAGAQTGMKNPDDQHPPDEDEQPLVCMICEDKATGLHYGIITCEGCKGFFKRTVQNRRVYTCVADGTCEITKAQRNRCQYCRFKKCIEQGMVLQAVREDRMPGGRNSGAVYNLYKVKYKKHKKAQKQQQNNVGTTGNNQKMQSQSPNNANNKNMFLTSQSPQQQQQQQQQQQHQSPIKTESINLPSHLVNGTILKTALTNPAEIVHLRHRLDNAVSSSKDRSIPFDHAVNMIKLLIDCDAMEDIATLPHFSEFLEDKSEIGDKLCNIGDSIVHKLVSWTKKLPFYQDIPVEIHTKLLTDKWHEILVLTTAAYQALHGNRKSSNLQGNQSVPSGVHVPDKNDHEFMQEVTSHLGTLQTCLTTLMGHPLSMEQLKIDVGLMVEKMTQITIMFRRIKLRMEEYVCLKVYILLNQETELEYIQERYVQVLRSYLQHTNPHNPSRLNDLLAHIPEIQTAASLLLESKMFYVPFVLNSASIR</sequence>
<feature type="domain" description="Nuclear receptor" evidence="11">
    <location>
        <begin position="622"/>
        <end position="697"/>
    </location>
</feature>
<dbReference type="Pfam" id="PF00105">
    <property type="entry name" value="zf-C4"/>
    <property type="match status" value="1"/>
</dbReference>
<dbReference type="PANTHER" id="PTHR48092">
    <property type="entry name" value="KNIRPS-RELATED PROTEIN-RELATED"/>
    <property type="match status" value="1"/>
</dbReference>
<dbReference type="InterPro" id="IPR013088">
    <property type="entry name" value="Znf_NHR/GATA"/>
</dbReference>
<evidence type="ECO:0000259" key="12">
    <source>
        <dbReference type="PROSITE" id="PS51843"/>
    </source>
</evidence>
<comment type="subcellular location">
    <subcellularLocation>
        <location evidence="1">Nucleus</location>
    </subcellularLocation>
</comment>
<dbReference type="PRINTS" id="PR00398">
    <property type="entry name" value="STRDHORMONER"/>
</dbReference>
<dbReference type="PRINTS" id="PR00047">
    <property type="entry name" value="STROIDFINGER"/>
</dbReference>
<keyword evidence="5" id="KW-0805">Transcription regulation</keyword>
<name>A0A336MXN8_CULSO</name>
<dbReference type="FunFam" id="1.10.565.10:FF:000034">
    <property type="entry name" value="Hormone receptor 4, isoform J"/>
    <property type="match status" value="1"/>
</dbReference>
<feature type="domain" description="NR LBD" evidence="12">
    <location>
        <begin position="826"/>
        <end position="1075"/>
    </location>
</feature>
<dbReference type="InterPro" id="IPR001723">
    <property type="entry name" value="Nuclear_hrmn_rcpt"/>
</dbReference>
<evidence type="ECO:0000256" key="1">
    <source>
        <dbReference type="ARBA" id="ARBA00004123"/>
    </source>
</evidence>
<evidence type="ECO:0000256" key="5">
    <source>
        <dbReference type="ARBA" id="ARBA00023015"/>
    </source>
</evidence>
<evidence type="ECO:0000256" key="3">
    <source>
        <dbReference type="ARBA" id="ARBA00022771"/>
    </source>
</evidence>
<dbReference type="Gene3D" id="3.30.50.10">
    <property type="entry name" value="Erythroid Transcription Factor GATA-1, subunit A"/>
    <property type="match status" value="1"/>
</dbReference>
<dbReference type="GO" id="GO:0000981">
    <property type="term" value="F:DNA-binding transcription factor activity, RNA polymerase II-specific"/>
    <property type="evidence" value="ECO:0007669"/>
    <property type="project" value="UniProtKB-ARBA"/>
</dbReference>
<feature type="compositionally biased region" description="Polar residues" evidence="10">
    <location>
        <begin position="136"/>
        <end position="146"/>
    </location>
</feature>
<dbReference type="GO" id="GO:0035556">
    <property type="term" value="P:intracellular signal transduction"/>
    <property type="evidence" value="ECO:0007669"/>
    <property type="project" value="UniProtKB-ARBA"/>
</dbReference>
<feature type="region of interest" description="Disordered" evidence="10">
    <location>
        <begin position="512"/>
        <end position="566"/>
    </location>
</feature>
<dbReference type="PROSITE" id="PS00031">
    <property type="entry name" value="NUCLEAR_REC_DBD_1"/>
    <property type="match status" value="1"/>
</dbReference>
<dbReference type="VEuPathDB" id="VectorBase:CSON009267"/>
<feature type="compositionally biased region" description="Polar residues" evidence="10">
    <location>
        <begin position="240"/>
        <end position="249"/>
    </location>
</feature>
<feature type="compositionally biased region" description="Polar residues" evidence="10">
    <location>
        <begin position="593"/>
        <end position="602"/>
    </location>
</feature>
<dbReference type="EMBL" id="UFQT01003656">
    <property type="protein sequence ID" value="SSX35172.1"/>
    <property type="molecule type" value="Genomic_DNA"/>
</dbReference>
<dbReference type="SUPFAM" id="SSF57716">
    <property type="entry name" value="Glucocorticoid receptor-like (DNA-binding domain)"/>
    <property type="match status" value="1"/>
</dbReference>
<feature type="region of interest" description="Disordered" evidence="10">
    <location>
        <begin position="456"/>
        <end position="495"/>
    </location>
</feature>
<keyword evidence="7" id="KW-0804">Transcription</keyword>
<dbReference type="OMA" id="YEHALSM"/>
<dbReference type="PROSITE" id="PS51030">
    <property type="entry name" value="NUCLEAR_REC_DBD_2"/>
    <property type="match status" value="1"/>
</dbReference>
<accession>A0A336MXN8</accession>
<feature type="compositionally biased region" description="Polar residues" evidence="10">
    <location>
        <begin position="740"/>
        <end position="756"/>
    </location>
</feature>
<keyword evidence="4" id="KW-0862">Zinc</keyword>
<feature type="compositionally biased region" description="Polar residues" evidence="10">
    <location>
        <begin position="42"/>
        <end position="54"/>
    </location>
</feature>
<dbReference type="GO" id="GO:0043565">
    <property type="term" value="F:sequence-specific DNA binding"/>
    <property type="evidence" value="ECO:0007669"/>
    <property type="project" value="InterPro"/>
</dbReference>
<evidence type="ECO:0000256" key="2">
    <source>
        <dbReference type="ARBA" id="ARBA00022723"/>
    </source>
</evidence>
<keyword evidence="3" id="KW-0863">Zinc-finger</keyword>
<feature type="region of interest" description="Disordered" evidence="10">
    <location>
        <begin position="721"/>
        <end position="776"/>
    </location>
</feature>
<feature type="compositionally biased region" description="Low complexity" evidence="10">
    <location>
        <begin position="757"/>
        <end position="775"/>
    </location>
</feature>
<feature type="region of interest" description="Disordered" evidence="10">
    <location>
        <begin position="1"/>
        <end position="250"/>
    </location>
</feature>
<evidence type="ECO:0000313" key="13">
    <source>
        <dbReference type="EMBL" id="SSX35172.1"/>
    </source>
</evidence>
<evidence type="ECO:0000256" key="9">
    <source>
        <dbReference type="ARBA" id="ARBA00023242"/>
    </source>
</evidence>
<organism evidence="13">
    <name type="scientific">Culicoides sonorensis</name>
    <name type="common">Biting midge</name>
    <dbReference type="NCBI Taxonomy" id="179676"/>
    <lineage>
        <taxon>Eukaryota</taxon>
        <taxon>Metazoa</taxon>
        <taxon>Ecdysozoa</taxon>
        <taxon>Arthropoda</taxon>
        <taxon>Hexapoda</taxon>
        <taxon>Insecta</taxon>
        <taxon>Pterygota</taxon>
        <taxon>Neoptera</taxon>
        <taxon>Endopterygota</taxon>
        <taxon>Diptera</taxon>
        <taxon>Nematocera</taxon>
        <taxon>Chironomoidea</taxon>
        <taxon>Ceratopogonidae</taxon>
        <taxon>Ceratopogoninae</taxon>
        <taxon>Culicoides</taxon>
        <taxon>Monoculicoides</taxon>
    </lineage>
</organism>
<evidence type="ECO:0000259" key="11">
    <source>
        <dbReference type="PROSITE" id="PS51030"/>
    </source>
</evidence>
<feature type="compositionally biased region" description="Low complexity" evidence="10">
    <location>
        <begin position="156"/>
        <end position="180"/>
    </location>
</feature>
<feature type="region of interest" description="Disordered" evidence="10">
    <location>
        <begin position="327"/>
        <end position="409"/>
    </location>
</feature>